<evidence type="ECO:0000313" key="2">
    <source>
        <dbReference type="EMBL" id="SCL25890.1"/>
    </source>
</evidence>
<sequence>MTHINTARRVLNATTLVTLGNLAIRILQDPAVHKSWREAAGDCSRAIDSVATTVNTVARAVNSIARAGSETAASWRRHGGTDPLSHCPKS</sequence>
<feature type="region of interest" description="Disordered" evidence="1">
    <location>
        <begin position="67"/>
        <end position="90"/>
    </location>
</feature>
<organism evidence="2 3">
    <name type="scientific">Micromonospora rhizosphaerae</name>
    <dbReference type="NCBI Taxonomy" id="568872"/>
    <lineage>
        <taxon>Bacteria</taxon>
        <taxon>Bacillati</taxon>
        <taxon>Actinomycetota</taxon>
        <taxon>Actinomycetes</taxon>
        <taxon>Micromonosporales</taxon>
        <taxon>Micromonosporaceae</taxon>
        <taxon>Micromonospora</taxon>
    </lineage>
</organism>
<dbReference type="AlphaFoldDB" id="A0A1C6S8U3"/>
<dbReference type="EMBL" id="FMHV01000002">
    <property type="protein sequence ID" value="SCL25890.1"/>
    <property type="molecule type" value="Genomic_DNA"/>
</dbReference>
<evidence type="ECO:0000256" key="1">
    <source>
        <dbReference type="SAM" id="MobiDB-lite"/>
    </source>
</evidence>
<reference evidence="3" key="1">
    <citation type="submission" date="2016-06" db="EMBL/GenBank/DDBJ databases">
        <authorList>
            <person name="Varghese N."/>
            <person name="Submissions Spin"/>
        </authorList>
    </citation>
    <scope>NUCLEOTIDE SEQUENCE [LARGE SCALE GENOMIC DNA]</scope>
    <source>
        <strain evidence="3">DSM 45431</strain>
    </source>
</reference>
<name>A0A1C6S8U3_9ACTN</name>
<dbReference type="STRING" id="568872.GA0070624_3197"/>
<evidence type="ECO:0000313" key="3">
    <source>
        <dbReference type="Proteomes" id="UP000199413"/>
    </source>
</evidence>
<gene>
    <name evidence="2" type="ORF">GA0070624_3197</name>
</gene>
<protein>
    <submittedName>
        <fullName evidence="2">Uncharacterized protein</fullName>
    </submittedName>
</protein>
<accession>A0A1C6S8U3</accession>
<keyword evidence="3" id="KW-1185">Reference proteome</keyword>
<proteinExistence type="predicted"/>
<dbReference type="Proteomes" id="UP000199413">
    <property type="component" value="Unassembled WGS sequence"/>
</dbReference>